<dbReference type="UniPathway" id="UPA00557">
    <property type="reaction ID" value="UER00614"/>
</dbReference>
<feature type="transmembrane region" description="Helical" evidence="19">
    <location>
        <begin position="128"/>
        <end position="147"/>
    </location>
</feature>
<feature type="transmembrane region" description="Helical" evidence="19">
    <location>
        <begin position="232"/>
        <end position="253"/>
    </location>
</feature>
<evidence type="ECO:0000256" key="17">
    <source>
        <dbReference type="ARBA" id="ARBA00023264"/>
    </source>
</evidence>
<keyword evidence="16" id="KW-0594">Phospholipid biosynthesis</keyword>
<feature type="transmembrane region" description="Helical" evidence="19">
    <location>
        <begin position="168"/>
        <end position="187"/>
    </location>
</feature>
<evidence type="ECO:0000256" key="18">
    <source>
        <dbReference type="RuleBase" id="RU003938"/>
    </source>
</evidence>
<keyword evidence="12 18" id="KW-0548">Nucleotidyltransferase</keyword>
<dbReference type="EMBL" id="AUPZ01000010">
    <property type="protein sequence ID" value="EQB39123.1"/>
    <property type="molecule type" value="Genomic_DNA"/>
</dbReference>
<feature type="transmembrane region" description="Helical" evidence="19">
    <location>
        <begin position="193"/>
        <end position="211"/>
    </location>
</feature>
<dbReference type="PANTHER" id="PTHR46382">
    <property type="entry name" value="PHOSPHATIDATE CYTIDYLYLTRANSFERASE"/>
    <property type="match status" value="1"/>
</dbReference>
<keyword evidence="15 19" id="KW-0472">Membrane</keyword>
<comment type="subcellular location">
    <subcellularLocation>
        <location evidence="2">Cell membrane</location>
        <topology evidence="2">Multi-pass membrane protein</topology>
    </subcellularLocation>
</comment>
<evidence type="ECO:0000256" key="11">
    <source>
        <dbReference type="ARBA" id="ARBA00022692"/>
    </source>
</evidence>
<reference evidence="20 21" key="1">
    <citation type="submission" date="2013-07" db="EMBL/GenBank/DDBJ databases">
        <title>Sulfurimonas hongkongensis AST-10 Genome Sequencing.</title>
        <authorList>
            <person name="Cai L."/>
            <person name="Zhang T."/>
        </authorList>
    </citation>
    <scope>NUCLEOTIDE SEQUENCE [LARGE SCALE GENOMIC DNA]</scope>
    <source>
        <strain evidence="20 21">AST-10</strain>
    </source>
</reference>
<evidence type="ECO:0000256" key="2">
    <source>
        <dbReference type="ARBA" id="ARBA00004651"/>
    </source>
</evidence>
<evidence type="ECO:0000256" key="1">
    <source>
        <dbReference type="ARBA" id="ARBA00001698"/>
    </source>
</evidence>
<evidence type="ECO:0000256" key="6">
    <source>
        <dbReference type="ARBA" id="ARBA00012487"/>
    </source>
</evidence>
<evidence type="ECO:0000256" key="3">
    <source>
        <dbReference type="ARBA" id="ARBA00005119"/>
    </source>
</evidence>
<proteinExistence type="inferred from homology"/>
<dbReference type="EC" id="2.7.7.41" evidence="6 18"/>
<evidence type="ECO:0000256" key="4">
    <source>
        <dbReference type="ARBA" id="ARBA00005189"/>
    </source>
</evidence>
<sequence>MEFLKALGSNRERTITGLFLIAVVLVVGFIDNFFLMWAFLGVVYLLAFKEALKLFELKNNSLTLYALGIWIVAAFYPYGDDLFVLAGVAYASAVAFDKELKWNNFFPFIYPTAGMLFIFTMYQEYGMLSMFWLLSIVAMTDIGAYAVGKSIGKTPFSETSPNKTMEGVVGGVLVATASGMFIGLSIVDLADSFVISCVVAISAIFGDLFESSLKRNAGVKDSGSILPGHGGILDRIDGYLFGAIVMLVLLRGLV</sequence>
<dbReference type="eggNOG" id="COG4589">
    <property type="taxonomic scope" value="Bacteria"/>
</dbReference>
<keyword evidence="17" id="KW-1208">Phospholipid metabolism</keyword>
<dbReference type="AlphaFoldDB" id="T0KZX7"/>
<keyword evidence="14" id="KW-0443">Lipid metabolism</keyword>
<evidence type="ECO:0000256" key="14">
    <source>
        <dbReference type="ARBA" id="ARBA00023098"/>
    </source>
</evidence>
<dbReference type="PANTHER" id="PTHR46382:SF1">
    <property type="entry name" value="PHOSPHATIDATE CYTIDYLYLTRANSFERASE"/>
    <property type="match status" value="1"/>
</dbReference>
<keyword evidence="9" id="KW-0444">Lipid biosynthesis</keyword>
<evidence type="ECO:0000256" key="10">
    <source>
        <dbReference type="ARBA" id="ARBA00022679"/>
    </source>
</evidence>
<keyword evidence="21" id="KW-1185">Reference proteome</keyword>
<evidence type="ECO:0000256" key="15">
    <source>
        <dbReference type="ARBA" id="ARBA00023136"/>
    </source>
</evidence>
<evidence type="ECO:0000313" key="21">
    <source>
        <dbReference type="Proteomes" id="UP000015520"/>
    </source>
</evidence>
<comment type="pathway">
    <text evidence="4">Lipid metabolism.</text>
</comment>
<gene>
    <name evidence="20" type="ORF">M947_08150</name>
</gene>
<keyword evidence="13 19" id="KW-1133">Transmembrane helix</keyword>
<dbReference type="PATRIC" id="fig|1172190.3.peg.1573"/>
<organism evidence="20 21">
    <name type="scientific">Sulfurimonas hongkongensis</name>
    <dbReference type="NCBI Taxonomy" id="1172190"/>
    <lineage>
        <taxon>Bacteria</taxon>
        <taxon>Pseudomonadati</taxon>
        <taxon>Campylobacterota</taxon>
        <taxon>Epsilonproteobacteria</taxon>
        <taxon>Campylobacterales</taxon>
        <taxon>Sulfurimonadaceae</taxon>
        <taxon>Sulfurimonas</taxon>
    </lineage>
</organism>
<dbReference type="Pfam" id="PF01148">
    <property type="entry name" value="CTP_transf_1"/>
    <property type="match status" value="1"/>
</dbReference>
<feature type="transmembrane region" description="Helical" evidence="19">
    <location>
        <begin position="59"/>
        <end position="76"/>
    </location>
</feature>
<protein>
    <recommendedName>
        <fullName evidence="7 18">Phosphatidate cytidylyltransferase</fullName>
        <ecNumber evidence="6 18">2.7.7.41</ecNumber>
    </recommendedName>
</protein>
<evidence type="ECO:0000256" key="13">
    <source>
        <dbReference type="ARBA" id="ARBA00022989"/>
    </source>
</evidence>
<comment type="catalytic activity">
    <reaction evidence="1 18">
        <text>a 1,2-diacyl-sn-glycero-3-phosphate + CTP + H(+) = a CDP-1,2-diacyl-sn-glycerol + diphosphate</text>
        <dbReference type="Rhea" id="RHEA:16229"/>
        <dbReference type="ChEBI" id="CHEBI:15378"/>
        <dbReference type="ChEBI" id="CHEBI:33019"/>
        <dbReference type="ChEBI" id="CHEBI:37563"/>
        <dbReference type="ChEBI" id="CHEBI:58332"/>
        <dbReference type="ChEBI" id="CHEBI:58608"/>
        <dbReference type="EC" id="2.7.7.41"/>
    </reaction>
</comment>
<feature type="transmembrane region" description="Helical" evidence="19">
    <location>
        <begin position="105"/>
        <end position="122"/>
    </location>
</feature>
<evidence type="ECO:0000256" key="7">
    <source>
        <dbReference type="ARBA" id="ARBA00019373"/>
    </source>
</evidence>
<name>T0KZX7_9BACT</name>
<keyword evidence="8" id="KW-1003">Cell membrane</keyword>
<dbReference type="GO" id="GO:0016024">
    <property type="term" value="P:CDP-diacylglycerol biosynthetic process"/>
    <property type="evidence" value="ECO:0007669"/>
    <property type="project" value="UniProtKB-UniPathway"/>
</dbReference>
<dbReference type="PROSITE" id="PS01315">
    <property type="entry name" value="CDS"/>
    <property type="match status" value="1"/>
</dbReference>
<evidence type="ECO:0000256" key="19">
    <source>
        <dbReference type="SAM" id="Phobius"/>
    </source>
</evidence>
<dbReference type="Proteomes" id="UP000015520">
    <property type="component" value="Unassembled WGS sequence"/>
</dbReference>
<evidence type="ECO:0000256" key="5">
    <source>
        <dbReference type="ARBA" id="ARBA00010185"/>
    </source>
</evidence>
<keyword evidence="11 18" id="KW-0812">Transmembrane</keyword>
<dbReference type="GO" id="GO:0005886">
    <property type="term" value="C:plasma membrane"/>
    <property type="evidence" value="ECO:0007669"/>
    <property type="project" value="UniProtKB-SubCell"/>
</dbReference>
<evidence type="ECO:0000313" key="20">
    <source>
        <dbReference type="EMBL" id="EQB39123.1"/>
    </source>
</evidence>
<dbReference type="InterPro" id="IPR000374">
    <property type="entry name" value="PC_trans"/>
</dbReference>
<comment type="caution">
    <text evidence="20">The sequence shown here is derived from an EMBL/GenBank/DDBJ whole genome shotgun (WGS) entry which is preliminary data.</text>
</comment>
<evidence type="ECO:0000256" key="9">
    <source>
        <dbReference type="ARBA" id="ARBA00022516"/>
    </source>
</evidence>
<dbReference type="STRING" id="1172190.M947_08150"/>
<evidence type="ECO:0000256" key="12">
    <source>
        <dbReference type="ARBA" id="ARBA00022695"/>
    </source>
</evidence>
<feature type="transmembrane region" description="Helical" evidence="19">
    <location>
        <begin position="20"/>
        <end position="47"/>
    </location>
</feature>
<dbReference type="RefSeq" id="WP_021287885.1">
    <property type="nucleotide sequence ID" value="NZ_AUPZ01000010.1"/>
</dbReference>
<comment type="similarity">
    <text evidence="5 18">Belongs to the CDS family.</text>
</comment>
<keyword evidence="10 18" id="KW-0808">Transferase</keyword>
<comment type="pathway">
    <text evidence="3 18">Phospholipid metabolism; CDP-diacylglycerol biosynthesis; CDP-diacylglycerol from sn-glycerol 3-phosphate: step 3/3.</text>
</comment>
<dbReference type="GO" id="GO:0004605">
    <property type="term" value="F:phosphatidate cytidylyltransferase activity"/>
    <property type="evidence" value="ECO:0007669"/>
    <property type="project" value="UniProtKB-EC"/>
</dbReference>
<evidence type="ECO:0000256" key="8">
    <source>
        <dbReference type="ARBA" id="ARBA00022475"/>
    </source>
</evidence>
<evidence type="ECO:0000256" key="16">
    <source>
        <dbReference type="ARBA" id="ARBA00023209"/>
    </source>
</evidence>
<accession>T0KZX7</accession>
<dbReference type="OrthoDB" id="9799199at2"/>